<proteinExistence type="inferred from homology"/>
<evidence type="ECO:0000256" key="5">
    <source>
        <dbReference type="ARBA" id="ARBA00023316"/>
    </source>
</evidence>
<evidence type="ECO:0000256" key="3">
    <source>
        <dbReference type="ARBA" id="ARBA00011901"/>
    </source>
</evidence>
<dbReference type="Pfam" id="PF01520">
    <property type="entry name" value="Amidase_3"/>
    <property type="match status" value="1"/>
</dbReference>
<dbReference type="Pfam" id="PF01476">
    <property type="entry name" value="LysM"/>
    <property type="match status" value="1"/>
</dbReference>
<keyword evidence="4 7" id="KW-0378">Hydrolase</keyword>
<dbReference type="Proteomes" id="UP001652504">
    <property type="component" value="Unassembled WGS sequence"/>
</dbReference>
<feature type="domain" description="LysM" evidence="6">
    <location>
        <begin position="397"/>
        <end position="440"/>
    </location>
</feature>
<evidence type="ECO:0000259" key="6">
    <source>
        <dbReference type="PROSITE" id="PS51782"/>
    </source>
</evidence>
<reference evidence="7 8" key="1">
    <citation type="submission" date="2022-10" db="EMBL/GenBank/DDBJ databases">
        <title>Aestuariibacter sp. AA17 isolated from Montipora capitata coral fragment.</title>
        <authorList>
            <person name="Emsley S.A."/>
            <person name="Pfannmuller K.M."/>
            <person name="Loughran R.M."/>
            <person name="Shlafstein M."/>
            <person name="Papke E."/>
            <person name="Saw J.H."/>
            <person name="Ushijima B."/>
            <person name="Videau P."/>
        </authorList>
    </citation>
    <scope>NUCLEOTIDE SEQUENCE [LARGE SCALE GENOMIC DNA]</scope>
    <source>
        <strain evidence="7 8">AA17</strain>
    </source>
</reference>
<dbReference type="GO" id="GO:0008745">
    <property type="term" value="F:N-acetylmuramoyl-L-alanine amidase activity"/>
    <property type="evidence" value="ECO:0007669"/>
    <property type="project" value="UniProtKB-EC"/>
</dbReference>
<dbReference type="EC" id="3.5.1.28" evidence="3"/>
<gene>
    <name evidence="7" type="ORF">OE749_18030</name>
</gene>
<protein>
    <recommendedName>
        <fullName evidence="3">N-acetylmuramoyl-L-alanine amidase</fullName>
        <ecNumber evidence="3">3.5.1.28</ecNumber>
    </recommendedName>
</protein>
<dbReference type="PANTHER" id="PTHR30404">
    <property type="entry name" value="N-ACETYLMURAMOYL-L-ALANINE AMIDASE"/>
    <property type="match status" value="1"/>
</dbReference>
<dbReference type="SMART" id="SM00646">
    <property type="entry name" value="Ami_3"/>
    <property type="match status" value="1"/>
</dbReference>
<dbReference type="PROSITE" id="PS51782">
    <property type="entry name" value="LYSM"/>
    <property type="match status" value="1"/>
</dbReference>
<dbReference type="InterPro" id="IPR018392">
    <property type="entry name" value="LysM"/>
</dbReference>
<sequence>MRVVKRFLTLIFCSLFIFGTVGTAFAKNAIEGVRIWPSPSNTRVVFDLSESPDYSYFTLTNPHRLVIDLANTKEKFSIASLNENSDVIKKIRTSTPKNRGSTRVVLELSHRLTPEIFALPPTPPYKNRLVVDLAHSESASAPTKSVESNNENRDIIIAIDAGHGGEDPGSIGRGGTYEKNITLSVSKKLADLINAEKGMKAVLTRSGDYYVSPNQRPEIARKHRADLFVSIHADAFTTPQPNGASVWVLSMGRANTELGRWMERTERHSELLGGAAEVIKDTANERYLALALLDMSMDRSIAASYDVSKKVISELKQVTKMHKRTPQAASLAVLTSPDIPSILVETGFISNPKEEKNLNWAAFRQRLADRIFNAVKRYFENSPPDGTLWASMKSKNRTHRVQSGESLSLLAQRYNVRVSQIKEANNLRSDVVRIGQVLTIPSI</sequence>
<dbReference type="CDD" id="cd00118">
    <property type="entry name" value="LysM"/>
    <property type="match status" value="1"/>
</dbReference>
<evidence type="ECO:0000256" key="4">
    <source>
        <dbReference type="ARBA" id="ARBA00022801"/>
    </source>
</evidence>
<dbReference type="RefSeq" id="WP_263713889.1">
    <property type="nucleotide sequence ID" value="NZ_JAOWKX010000013.1"/>
</dbReference>
<name>A0ABT3AE62_9ALTE</name>
<dbReference type="SUPFAM" id="SSF53187">
    <property type="entry name" value="Zn-dependent exopeptidases"/>
    <property type="match status" value="1"/>
</dbReference>
<dbReference type="SMART" id="SM00257">
    <property type="entry name" value="LysM"/>
    <property type="match status" value="1"/>
</dbReference>
<keyword evidence="5" id="KW-0961">Cell wall biogenesis/degradation</keyword>
<dbReference type="Gene3D" id="3.40.630.40">
    <property type="entry name" value="Zn-dependent exopeptidases"/>
    <property type="match status" value="1"/>
</dbReference>
<dbReference type="PANTHER" id="PTHR30404:SF6">
    <property type="entry name" value="N-ACETYLMURAMOYL-L-ALANINE AMIDASE AMIB"/>
    <property type="match status" value="1"/>
</dbReference>
<dbReference type="InterPro" id="IPR002508">
    <property type="entry name" value="MurNAc-LAA_cat"/>
</dbReference>
<evidence type="ECO:0000256" key="1">
    <source>
        <dbReference type="ARBA" id="ARBA00001561"/>
    </source>
</evidence>
<dbReference type="InterPro" id="IPR050695">
    <property type="entry name" value="N-acetylmuramoyl_amidase_3"/>
</dbReference>
<dbReference type="Pfam" id="PF11741">
    <property type="entry name" value="AMIN"/>
    <property type="match status" value="1"/>
</dbReference>
<dbReference type="Gene3D" id="2.60.40.3500">
    <property type="match status" value="1"/>
</dbReference>
<evidence type="ECO:0000256" key="2">
    <source>
        <dbReference type="ARBA" id="ARBA00010860"/>
    </source>
</evidence>
<dbReference type="EMBL" id="JAOWKX010000013">
    <property type="protein sequence ID" value="MCV2886597.1"/>
    <property type="molecule type" value="Genomic_DNA"/>
</dbReference>
<dbReference type="InterPro" id="IPR036779">
    <property type="entry name" value="LysM_dom_sf"/>
</dbReference>
<comment type="caution">
    <text evidence="7">The sequence shown here is derived from an EMBL/GenBank/DDBJ whole genome shotgun (WGS) entry which is preliminary data.</text>
</comment>
<comment type="catalytic activity">
    <reaction evidence="1">
        <text>Hydrolyzes the link between N-acetylmuramoyl residues and L-amino acid residues in certain cell-wall glycopeptides.</text>
        <dbReference type="EC" id="3.5.1.28"/>
    </reaction>
</comment>
<evidence type="ECO:0000313" key="8">
    <source>
        <dbReference type="Proteomes" id="UP001652504"/>
    </source>
</evidence>
<accession>A0ABT3AE62</accession>
<dbReference type="Gene3D" id="3.10.350.10">
    <property type="entry name" value="LysM domain"/>
    <property type="match status" value="1"/>
</dbReference>
<dbReference type="InterPro" id="IPR021731">
    <property type="entry name" value="AMIN_dom"/>
</dbReference>
<organism evidence="7 8">
    <name type="scientific">Fluctibacter corallii</name>
    <dbReference type="NCBI Taxonomy" id="2984329"/>
    <lineage>
        <taxon>Bacteria</taxon>
        <taxon>Pseudomonadati</taxon>
        <taxon>Pseudomonadota</taxon>
        <taxon>Gammaproteobacteria</taxon>
        <taxon>Alteromonadales</taxon>
        <taxon>Alteromonadaceae</taxon>
        <taxon>Fluctibacter</taxon>
    </lineage>
</organism>
<comment type="similarity">
    <text evidence="2">Belongs to the N-acetylmuramoyl-L-alanine amidase 3 family.</text>
</comment>
<dbReference type="SUPFAM" id="SSF54106">
    <property type="entry name" value="LysM domain"/>
    <property type="match status" value="1"/>
</dbReference>
<dbReference type="CDD" id="cd02696">
    <property type="entry name" value="MurNAc-LAA"/>
    <property type="match status" value="1"/>
</dbReference>
<evidence type="ECO:0000313" key="7">
    <source>
        <dbReference type="EMBL" id="MCV2886597.1"/>
    </source>
</evidence>
<keyword evidence="8" id="KW-1185">Reference proteome</keyword>